<sequence length="203" mass="23428">MRPINDVVELSKQLRKKLREVLGKDAVKKHKISVTSDRYSMGSSINVSAIDMSKDYLEILSREFEQVRRDSVTGDVLSGGNTYLLIRVEYTDEFKELFHDVLDEHILNDYQTKQSYSGRYIAEREKFAKKLFENDNPEIDLSLLEPENGNTTQEQNITEPAHPEPTIEEQESTTDDPEPLLHIHGNVIDATALFQRNRTVKEF</sequence>
<dbReference type="Proteomes" id="UP000076482">
    <property type="component" value="Unassembled WGS sequence"/>
</dbReference>
<feature type="compositionally biased region" description="Acidic residues" evidence="1">
    <location>
        <begin position="166"/>
        <end position="178"/>
    </location>
</feature>
<dbReference type="EMBL" id="LJKE01000045">
    <property type="protein sequence ID" value="KZD66005.1"/>
    <property type="molecule type" value="Genomic_DNA"/>
</dbReference>
<comment type="caution">
    <text evidence="2">The sequence shown here is derived from an EMBL/GenBank/DDBJ whole genome shotgun (WGS) entry which is preliminary data.</text>
</comment>
<feature type="compositionally biased region" description="Polar residues" evidence="1">
    <location>
        <begin position="148"/>
        <end position="158"/>
    </location>
</feature>
<feature type="region of interest" description="Disordered" evidence="1">
    <location>
        <begin position="144"/>
        <end position="179"/>
    </location>
</feature>
<gene>
    <name evidence="2" type="ORF">B4088_2762</name>
</gene>
<evidence type="ECO:0000256" key="1">
    <source>
        <dbReference type="SAM" id="MobiDB-lite"/>
    </source>
</evidence>
<proteinExistence type="predicted"/>
<dbReference type="AlphaFoldDB" id="A0A164NYT2"/>
<evidence type="ECO:0008006" key="4">
    <source>
        <dbReference type="Google" id="ProtNLM"/>
    </source>
</evidence>
<organism evidence="2 3">
    <name type="scientific">Bacillus cereus</name>
    <dbReference type="NCBI Taxonomy" id="1396"/>
    <lineage>
        <taxon>Bacteria</taxon>
        <taxon>Bacillati</taxon>
        <taxon>Bacillota</taxon>
        <taxon>Bacilli</taxon>
        <taxon>Bacillales</taxon>
        <taxon>Bacillaceae</taxon>
        <taxon>Bacillus</taxon>
        <taxon>Bacillus cereus group</taxon>
    </lineage>
</organism>
<dbReference type="PATRIC" id="fig|1396.535.peg.1806"/>
<name>A0A164NYT2_BACCE</name>
<accession>A0A164NYT2</accession>
<reference evidence="2 3" key="1">
    <citation type="submission" date="2015-09" db="EMBL/GenBank/DDBJ databases">
        <title>Bacillus cereus food isolates.</title>
        <authorList>
            <person name="Boekhorst J."/>
        </authorList>
    </citation>
    <scope>NUCLEOTIDE SEQUENCE [LARGE SCALE GENOMIC DNA]</scope>
    <source>
        <strain evidence="2 3">B4088</strain>
    </source>
</reference>
<evidence type="ECO:0000313" key="3">
    <source>
        <dbReference type="Proteomes" id="UP000076482"/>
    </source>
</evidence>
<protein>
    <recommendedName>
        <fullName evidence="4">Large polyvalent protein associated domain-containing protein</fullName>
    </recommendedName>
</protein>
<evidence type="ECO:0000313" key="2">
    <source>
        <dbReference type="EMBL" id="KZD66005.1"/>
    </source>
</evidence>
<dbReference type="RefSeq" id="WP_063261230.1">
    <property type="nucleotide sequence ID" value="NZ_LJKE01000045.1"/>
</dbReference>